<keyword evidence="3" id="KW-1185">Reference proteome</keyword>
<feature type="transmembrane region" description="Helical" evidence="1">
    <location>
        <begin position="6"/>
        <end position="28"/>
    </location>
</feature>
<evidence type="ECO:0000313" key="3">
    <source>
        <dbReference type="Proteomes" id="UP000516360"/>
    </source>
</evidence>
<name>A0A7G1H2X8_9BACT</name>
<accession>A0A7G1H2X8</accession>
<evidence type="ECO:0000313" key="2">
    <source>
        <dbReference type="EMBL" id="BCB96296.1"/>
    </source>
</evidence>
<dbReference type="KEGG" id="dtp:JZK55_12180"/>
<keyword evidence="1" id="KW-1133">Transmembrane helix</keyword>
<sequence>MEISQLIIIALISLNLLIPLIFCIKLNNNFSKDGVKIDHILLFSAAFIFYWIFPILFGLIRLFEYEPSMNEYYQIFDQINDYVLIKYLLISLFCYMSFVIGSFF</sequence>
<feature type="transmembrane region" description="Helical" evidence="1">
    <location>
        <begin position="83"/>
        <end position="103"/>
    </location>
</feature>
<keyword evidence="1" id="KW-0812">Transmembrane</keyword>
<keyword evidence="1" id="KW-0472">Membrane</keyword>
<gene>
    <name evidence="2" type="ORF">JZK55_12180</name>
</gene>
<dbReference type="Proteomes" id="UP000516360">
    <property type="component" value="Chromosome"/>
</dbReference>
<protein>
    <submittedName>
        <fullName evidence="2">Uncharacterized protein</fullName>
    </submittedName>
</protein>
<organism evidence="2 3">
    <name type="scientific">Dissulfurispira thermophila</name>
    <dbReference type="NCBI Taxonomy" id="2715679"/>
    <lineage>
        <taxon>Bacteria</taxon>
        <taxon>Pseudomonadati</taxon>
        <taxon>Nitrospirota</taxon>
        <taxon>Thermodesulfovibrionia</taxon>
        <taxon>Thermodesulfovibrionales</taxon>
        <taxon>Dissulfurispiraceae</taxon>
        <taxon>Dissulfurispira</taxon>
    </lineage>
</organism>
<reference evidence="2 3" key="1">
    <citation type="submission" date="2020-03" db="EMBL/GenBank/DDBJ databases">
        <title>Complete genome sequences of two sulfur-disproportionating bacterial strains T55J and Mzg5.</title>
        <authorList>
            <person name="Umezawa K."/>
            <person name="Kojima H."/>
            <person name="Kato Y."/>
            <person name="Fukui M."/>
        </authorList>
    </citation>
    <scope>NUCLEOTIDE SEQUENCE [LARGE SCALE GENOMIC DNA]</scope>
    <source>
        <strain evidence="2 3">T55J</strain>
    </source>
</reference>
<evidence type="ECO:0000256" key="1">
    <source>
        <dbReference type="SAM" id="Phobius"/>
    </source>
</evidence>
<proteinExistence type="predicted"/>
<dbReference type="EMBL" id="AP022873">
    <property type="protein sequence ID" value="BCB96296.1"/>
    <property type="molecule type" value="Genomic_DNA"/>
</dbReference>
<feature type="transmembrane region" description="Helical" evidence="1">
    <location>
        <begin position="40"/>
        <end position="63"/>
    </location>
</feature>
<dbReference type="AlphaFoldDB" id="A0A7G1H2X8"/>